<feature type="region of interest" description="Disordered" evidence="2">
    <location>
        <begin position="168"/>
        <end position="284"/>
    </location>
</feature>
<keyword evidence="3" id="KW-1133">Transmembrane helix</keyword>
<proteinExistence type="inferred from homology"/>
<organism evidence="4 5">
    <name type="scientific">Macrostomum lignano</name>
    <dbReference type="NCBI Taxonomy" id="282301"/>
    <lineage>
        <taxon>Eukaryota</taxon>
        <taxon>Metazoa</taxon>
        <taxon>Spiralia</taxon>
        <taxon>Lophotrochozoa</taxon>
        <taxon>Platyhelminthes</taxon>
        <taxon>Rhabditophora</taxon>
        <taxon>Macrostomorpha</taxon>
        <taxon>Macrostomida</taxon>
        <taxon>Macrostomidae</taxon>
        <taxon>Macrostomum</taxon>
    </lineage>
</organism>
<dbReference type="PANTHER" id="PTHR13225">
    <property type="entry name" value="MISEXPRESSION SUPPRESSOR OF RAS 6"/>
    <property type="match status" value="1"/>
</dbReference>
<protein>
    <submittedName>
        <fullName evidence="4">Uncharacterized protein</fullName>
    </submittedName>
</protein>
<dbReference type="Pfam" id="PF12640">
    <property type="entry name" value="UPF0489"/>
    <property type="match status" value="1"/>
</dbReference>
<feature type="compositionally biased region" description="Basic and acidic residues" evidence="2">
    <location>
        <begin position="126"/>
        <end position="138"/>
    </location>
</feature>
<accession>A0A267EMI5</accession>
<feature type="region of interest" description="Disordered" evidence="2">
    <location>
        <begin position="72"/>
        <end position="138"/>
    </location>
</feature>
<feature type="compositionally biased region" description="Basic and acidic residues" evidence="2">
    <location>
        <begin position="168"/>
        <end position="179"/>
    </location>
</feature>
<feature type="compositionally biased region" description="Basic and acidic residues" evidence="2">
    <location>
        <begin position="188"/>
        <end position="244"/>
    </location>
</feature>
<dbReference type="InterPro" id="IPR024131">
    <property type="entry name" value="UPF0489"/>
</dbReference>
<keyword evidence="3" id="KW-0472">Membrane</keyword>
<dbReference type="EMBL" id="NIVC01001907">
    <property type="protein sequence ID" value="PAA62718.1"/>
    <property type="molecule type" value="Genomic_DNA"/>
</dbReference>
<evidence type="ECO:0000256" key="2">
    <source>
        <dbReference type="SAM" id="MobiDB-lite"/>
    </source>
</evidence>
<dbReference type="OrthoDB" id="418142at2759"/>
<evidence type="ECO:0000313" key="5">
    <source>
        <dbReference type="Proteomes" id="UP000215902"/>
    </source>
</evidence>
<keyword evidence="5" id="KW-1185">Reference proteome</keyword>
<feature type="compositionally biased region" description="Basic and acidic residues" evidence="2">
    <location>
        <begin position="252"/>
        <end position="270"/>
    </location>
</feature>
<evidence type="ECO:0000313" key="4">
    <source>
        <dbReference type="EMBL" id="PAA62718.1"/>
    </source>
</evidence>
<name>A0A267EMI5_9PLAT</name>
<reference evidence="4 5" key="1">
    <citation type="submission" date="2017-06" db="EMBL/GenBank/DDBJ databases">
        <title>A platform for efficient transgenesis in Macrostomum lignano, a flatworm model organism for stem cell research.</title>
        <authorList>
            <person name="Berezikov E."/>
        </authorList>
    </citation>
    <scope>NUCLEOTIDE SEQUENCE [LARGE SCALE GENOMIC DNA]</scope>
    <source>
        <strain evidence="4">DV1</strain>
        <tissue evidence="4">Whole organism</tissue>
    </source>
</reference>
<comment type="similarity">
    <text evidence="1">Belongs to the UPF0489 family.</text>
</comment>
<comment type="caution">
    <text evidence="4">The sequence shown here is derived from an EMBL/GenBank/DDBJ whole genome shotgun (WGS) entry which is preliminary data.</text>
</comment>
<evidence type="ECO:0000256" key="3">
    <source>
        <dbReference type="SAM" id="Phobius"/>
    </source>
</evidence>
<dbReference type="PANTHER" id="PTHR13225:SF3">
    <property type="entry name" value="UPF0489 PROTEIN C5ORF22"/>
    <property type="match status" value="1"/>
</dbReference>
<dbReference type="AlphaFoldDB" id="A0A267EMI5"/>
<feature type="compositionally biased region" description="Basic and acidic residues" evidence="2">
    <location>
        <begin position="80"/>
        <end position="91"/>
    </location>
</feature>
<gene>
    <name evidence="4" type="ORF">BOX15_Mlig009181g2</name>
</gene>
<feature type="transmembrane region" description="Helical" evidence="3">
    <location>
        <begin position="12"/>
        <end position="35"/>
    </location>
</feature>
<keyword evidence="3" id="KW-0812">Transmembrane</keyword>
<sequence length="792" mass="88688">MLSRNCSKYGGWICRAMVVFNLLCIGYLAFHYYYLDAAAFKTMQSLAAESRGSKWQPKQPLPAQLNQVDAKAKAAVAEEEDRKEASRRRLEQPLPPKVQHRPLAVEEPEGRELPRYPQHPQHPQHHHDEGHGDAEERREAAIADEEAERHRLPSALLKRKLIRVVKEEPFDAEVPDDKSKHLKPAVYLERKPRVKPAAEDSEAKDSRAKDVGAKDSKAKNSEAKDSKADSDGADGGKKVEDHPMGPKANAKQKAESDHKDSDAASERAADAAKGPKTKPSAPTGPLKVVVVEEHHEVLPLWFNAYNEASERHGSKLAPLSLVHIDGHSDGAPIMPDRRYPFSAKLSKKKHLKLLMTSNDNFIMGSRVAGLVSNGLWIYPDWLDLHTTDIDIATAGITKMNRTLQACSCPVYEQDRQPLFSHVVNTTDTCYMDSRFDTVRRLWFQRKFCYFSKGPFLQVFASERNITKDLVSSIFARKLSLPKQRPDERKFNTLLDAVKEKADGGSNDYMLDIDEDYFGTQLVARQLLTSGISLKMTFQLEQPLAHLFCPKVVDDEKTADSWFVAMLDAMVSIGEKCSGGGGEDGCSRSDIAKTVAQDKELMAILRKAACPELPRMQLRPLTRKIALILAGLNKNQLHVLQSIGLCLGMSLRTNLDPLDTVAKKVGGKKSAKLFGPEHTVKLCLGHNLPNESVVQEFLDNKAGVDARLERMTQLLRQLPKAPIAVTVCRSSRDGYVPRHQMSRVENGIFKALREVFGEIKVEYDEQLFHGKEGWYEYKARQLGDGFRPVGKKI</sequence>
<evidence type="ECO:0000256" key="1">
    <source>
        <dbReference type="ARBA" id="ARBA00007099"/>
    </source>
</evidence>
<dbReference type="Proteomes" id="UP000215902">
    <property type="component" value="Unassembled WGS sequence"/>
</dbReference>